<feature type="transmembrane region" description="Helical" evidence="2">
    <location>
        <begin position="179"/>
        <end position="201"/>
    </location>
</feature>
<protein>
    <submittedName>
        <fullName evidence="3">Cytosine/uracil/thiamine/allantoin permease</fullName>
    </submittedName>
</protein>
<proteinExistence type="predicted"/>
<sequence length="591" mass="63813">MEQPIPNHTAQPSPKARRRHLRSAIPPAAHHVRGWRYFAGLFGGEHIAATEFVIGVTFVTMGVGTTELLLGLLIGNLLAVASWTLVTTPIAVETRRSLFKYLEQITGPYFSKIYNSAILLFYGSLAAAMITVSAYAVRFALNLPVQLEAYPTSIAFIIVTLLLAAVVVIVAARGFEAMANFATICSPWMLTCFVCGALVALPTLALHVTGETGISSFSEFLNVAKQSIWTGVTPDGEPGISTWEVAAFAWANGAMVHLGLIDMATFRFAHRKWYGVFSGIGMFLGHYIGWISAGLMGAGAAVLVGHSLISLDSADVAFATLGYIGLGAVICAGWTTANACLYRAGLAASALMPSMTRSRVTAIIGVVIAIAACFPFVAQSVMPLTVYGAILLSPVGAITIAEHYLLPKLGMTRYWSRYLGQKLNLAALLVWGVALAFAVLMMASNAMSFYFIFVPEYVIALVLYPIAAHFMGARDSWPADETLQAEREQVLIEFERQRLLQEQNDDYQVVDPTDTHTARMAKILLVGAGGILVFMIALAFRLVYSTPAAELMPTMQQDYFFTAAALTFAYFVLAMVAMRVTDGPGQDETSD</sequence>
<feature type="transmembrane region" description="Helical" evidence="2">
    <location>
        <begin position="360"/>
        <end position="378"/>
    </location>
</feature>
<dbReference type="GO" id="GO:0015209">
    <property type="term" value="F:cytosine transmembrane transporter activity"/>
    <property type="evidence" value="ECO:0007669"/>
    <property type="project" value="InterPro"/>
</dbReference>
<dbReference type="RefSeq" id="WP_093275534.1">
    <property type="nucleotide sequence ID" value="NZ_FNDD01000018.1"/>
</dbReference>
<dbReference type="OrthoDB" id="9770247at2"/>
<feature type="transmembrane region" description="Helical" evidence="2">
    <location>
        <begin position="425"/>
        <end position="443"/>
    </location>
</feature>
<dbReference type="Proteomes" id="UP000198854">
    <property type="component" value="Unassembled WGS sequence"/>
</dbReference>
<feature type="transmembrane region" description="Helical" evidence="2">
    <location>
        <begin position="523"/>
        <end position="544"/>
    </location>
</feature>
<feature type="compositionally biased region" description="Polar residues" evidence="1">
    <location>
        <begin position="1"/>
        <end position="12"/>
    </location>
</feature>
<dbReference type="GO" id="GO:0005886">
    <property type="term" value="C:plasma membrane"/>
    <property type="evidence" value="ECO:0007669"/>
    <property type="project" value="TreeGrafter"/>
</dbReference>
<feature type="transmembrane region" description="Helical" evidence="2">
    <location>
        <begin position="240"/>
        <end position="261"/>
    </location>
</feature>
<evidence type="ECO:0000313" key="3">
    <source>
        <dbReference type="EMBL" id="SDH51814.1"/>
    </source>
</evidence>
<dbReference type="PANTHER" id="PTHR30569:SF0">
    <property type="entry name" value="CYTOSINE PERMEASE"/>
    <property type="match status" value="1"/>
</dbReference>
<evidence type="ECO:0000256" key="2">
    <source>
        <dbReference type="SAM" id="Phobius"/>
    </source>
</evidence>
<keyword evidence="2" id="KW-1133">Transmembrane helix</keyword>
<feature type="transmembrane region" description="Helical" evidence="2">
    <location>
        <begin position="449"/>
        <end position="467"/>
    </location>
</feature>
<feature type="region of interest" description="Disordered" evidence="1">
    <location>
        <begin position="1"/>
        <end position="20"/>
    </location>
</feature>
<dbReference type="STRING" id="861298.SAMN04488136_11858"/>
<accession>A0A1G8D2R6</accession>
<dbReference type="InterPro" id="IPR030191">
    <property type="entry name" value="CodB"/>
</dbReference>
<dbReference type="EMBL" id="FNDD01000018">
    <property type="protein sequence ID" value="SDH51814.1"/>
    <property type="molecule type" value="Genomic_DNA"/>
</dbReference>
<evidence type="ECO:0000256" key="1">
    <source>
        <dbReference type="SAM" id="MobiDB-lite"/>
    </source>
</evidence>
<dbReference type="PANTHER" id="PTHR30569">
    <property type="entry name" value="CYTOSINE TRANSPORTER CODB"/>
    <property type="match status" value="1"/>
</dbReference>
<gene>
    <name evidence="3" type="ORF">SAMN04488136_11858</name>
</gene>
<keyword evidence="4" id="KW-1185">Reference proteome</keyword>
<keyword evidence="2" id="KW-0812">Transmembrane</keyword>
<feature type="transmembrane region" description="Helical" evidence="2">
    <location>
        <begin position="149"/>
        <end position="172"/>
    </location>
</feature>
<feature type="transmembrane region" description="Helical" evidence="2">
    <location>
        <begin position="113"/>
        <end position="137"/>
    </location>
</feature>
<feature type="transmembrane region" description="Helical" evidence="2">
    <location>
        <begin position="68"/>
        <end position="92"/>
    </location>
</feature>
<reference evidence="3 4" key="1">
    <citation type="submission" date="2016-10" db="EMBL/GenBank/DDBJ databases">
        <authorList>
            <person name="de Groot N.N."/>
        </authorList>
    </citation>
    <scope>NUCLEOTIDE SEQUENCE [LARGE SCALE GENOMIC DNA]</scope>
    <source>
        <strain evidence="3 4">CGMCC 1.10228</strain>
    </source>
</reference>
<evidence type="ECO:0000313" key="4">
    <source>
        <dbReference type="Proteomes" id="UP000198854"/>
    </source>
</evidence>
<feature type="transmembrane region" description="Helical" evidence="2">
    <location>
        <begin position="384"/>
        <end position="405"/>
    </location>
</feature>
<keyword evidence="2" id="KW-0472">Membrane</keyword>
<feature type="transmembrane region" description="Helical" evidence="2">
    <location>
        <begin position="559"/>
        <end position="578"/>
    </location>
</feature>
<dbReference type="AlphaFoldDB" id="A0A1G8D2R6"/>
<name>A0A1G8D2R6_9VIBR</name>
<dbReference type="Gene3D" id="1.10.4160.10">
    <property type="entry name" value="Hydantoin permease"/>
    <property type="match status" value="1"/>
</dbReference>
<feature type="transmembrane region" description="Helical" evidence="2">
    <location>
        <begin position="316"/>
        <end position="339"/>
    </location>
</feature>
<feature type="transmembrane region" description="Helical" evidence="2">
    <location>
        <begin position="273"/>
        <end position="304"/>
    </location>
</feature>
<organism evidence="3 4">
    <name type="scientific">Vibrio xiamenensis</name>
    <dbReference type="NCBI Taxonomy" id="861298"/>
    <lineage>
        <taxon>Bacteria</taxon>
        <taxon>Pseudomonadati</taxon>
        <taxon>Pseudomonadota</taxon>
        <taxon>Gammaproteobacteria</taxon>
        <taxon>Vibrionales</taxon>
        <taxon>Vibrionaceae</taxon>
        <taxon>Vibrio</taxon>
    </lineage>
</organism>